<reference evidence="3" key="1">
    <citation type="journal article" date="2020" name="Nat. Commun.">
        <title>Genome sequence of the cluster root forming white lupin.</title>
        <authorList>
            <person name="Hufnagel B."/>
            <person name="Marques A."/>
            <person name="Soriano A."/>
            <person name="Marques L."/>
            <person name="Divol F."/>
            <person name="Doumas P."/>
            <person name="Sallet E."/>
            <person name="Mancinotti D."/>
            <person name="Carrere S."/>
            <person name="Marande W."/>
            <person name="Arribat S."/>
            <person name="Keller J."/>
            <person name="Huneau C."/>
            <person name="Blein T."/>
            <person name="Aime D."/>
            <person name="Laguerre M."/>
            <person name="Taylor J."/>
            <person name="Schubert V."/>
            <person name="Nelson M."/>
            <person name="Geu-Flores F."/>
            <person name="Crespi M."/>
            <person name="Gallardo-Guerrero K."/>
            <person name="Delaux P.-M."/>
            <person name="Salse J."/>
            <person name="Berges H."/>
            <person name="Guyot R."/>
            <person name="Gouzy J."/>
            <person name="Peret B."/>
        </authorList>
    </citation>
    <scope>NUCLEOTIDE SEQUENCE [LARGE SCALE GENOMIC DNA]</scope>
    <source>
        <strain evidence="3">cv. Amiga</strain>
    </source>
</reference>
<keyword evidence="1" id="KW-1133">Transmembrane helix</keyword>
<accession>A0A6A4NBQ2</accession>
<sequence>MRDNNNKPQKQAATAAAEDNCYCLCSHELVSKFIPIHTFFSSFLCNLLFLCHFYFTTGISIITIQINMGETFLLLPQSTLTSSLLSIDPQLIIIIIRTNPCRSLCLFFPHKRRESHN</sequence>
<keyword evidence="1" id="KW-0812">Transmembrane</keyword>
<evidence type="ECO:0000313" key="2">
    <source>
        <dbReference type="EMBL" id="KAE9588205.1"/>
    </source>
</evidence>
<organism evidence="2 3">
    <name type="scientific">Lupinus albus</name>
    <name type="common">White lupine</name>
    <name type="synonym">Lupinus termis</name>
    <dbReference type="NCBI Taxonomy" id="3870"/>
    <lineage>
        <taxon>Eukaryota</taxon>
        <taxon>Viridiplantae</taxon>
        <taxon>Streptophyta</taxon>
        <taxon>Embryophyta</taxon>
        <taxon>Tracheophyta</taxon>
        <taxon>Spermatophyta</taxon>
        <taxon>Magnoliopsida</taxon>
        <taxon>eudicotyledons</taxon>
        <taxon>Gunneridae</taxon>
        <taxon>Pentapetalae</taxon>
        <taxon>rosids</taxon>
        <taxon>fabids</taxon>
        <taxon>Fabales</taxon>
        <taxon>Fabaceae</taxon>
        <taxon>Papilionoideae</taxon>
        <taxon>50 kb inversion clade</taxon>
        <taxon>genistoids sensu lato</taxon>
        <taxon>core genistoids</taxon>
        <taxon>Genisteae</taxon>
        <taxon>Lupinus</taxon>
    </lineage>
</organism>
<feature type="transmembrane region" description="Helical" evidence="1">
    <location>
        <begin position="39"/>
        <end position="64"/>
    </location>
</feature>
<evidence type="ECO:0000313" key="3">
    <source>
        <dbReference type="Proteomes" id="UP000447434"/>
    </source>
</evidence>
<name>A0A6A4NBQ2_LUPAL</name>
<keyword evidence="3" id="KW-1185">Reference proteome</keyword>
<dbReference type="EMBL" id="WOCE01000022">
    <property type="protein sequence ID" value="KAE9588205.1"/>
    <property type="molecule type" value="Genomic_DNA"/>
</dbReference>
<gene>
    <name evidence="2" type="ORF">Lalb_Chr22g0352921</name>
</gene>
<proteinExistence type="predicted"/>
<comment type="caution">
    <text evidence="2">The sequence shown here is derived from an EMBL/GenBank/DDBJ whole genome shotgun (WGS) entry which is preliminary data.</text>
</comment>
<evidence type="ECO:0000256" key="1">
    <source>
        <dbReference type="SAM" id="Phobius"/>
    </source>
</evidence>
<dbReference type="Proteomes" id="UP000447434">
    <property type="component" value="Chromosome 22"/>
</dbReference>
<protein>
    <recommendedName>
        <fullName evidence="4">Transmembrane protein</fullName>
    </recommendedName>
</protein>
<dbReference type="AlphaFoldDB" id="A0A6A4NBQ2"/>
<evidence type="ECO:0008006" key="4">
    <source>
        <dbReference type="Google" id="ProtNLM"/>
    </source>
</evidence>
<keyword evidence="1" id="KW-0472">Membrane</keyword>